<evidence type="ECO:0000256" key="1">
    <source>
        <dbReference type="SAM" id="MobiDB-lite"/>
    </source>
</evidence>
<accession>A0A0A9H007</accession>
<protein>
    <submittedName>
        <fullName evidence="2">Uncharacterized protein</fullName>
    </submittedName>
</protein>
<dbReference type="AlphaFoldDB" id="A0A0A9H007"/>
<feature type="region of interest" description="Disordered" evidence="1">
    <location>
        <begin position="28"/>
        <end position="48"/>
    </location>
</feature>
<organism evidence="2">
    <name type="scientific">Arundo donax</name>
    <name type="common">Giant reed</name>
    <name type="synonym">Donax arundinaceus</name>
    <dbReference type="NCBI Taxonomy" id="35708"/>
    <lineage>
        <taxon>Eukaryota</taxon>
        <taxon>Viridiplantae</taxon>
        <taxon>Streptophyta</taxon>
        <taxon>Embryophyta</taxon>
        <taxon>Tracheophyta</taxon>
        <taxon>Spermatophyta</taxon>
        <taxon>Magnoliopsida</taxon>
        <taxon>Liliopsida</taxon>
        <taxon>Poales</taxon>
        <taxon>Poaceae</taxon>
        <taxon>PACMAD clade</taxon>
        <taxon>Arundinoideae</taxon>
        <taxon>Arundineae</taxon>
        <taxon>Arundo</taxon>
    </lineage>
</organism>
<reference evidence="2" key="1">
    <citation type="submission" date="2014-09" db="EMBL/GenBank/DDBJ databases">
        <authorList>
            <person name="Magalhaes I.L.F."/>
            <person name="Oliveira U."/>
            <person name="Santos F.R."/>
            <person name="Vidigal T.H.D.A."/>
            <person name="Brescovit A.D."/>
            <person name="Santos A.J."/>
        </authorList>
    </citation>
    <scope>NUCLEOTIDE SEQUENCE</scope>
    <source>
        <tissue evidence="2">Shoot tissue taken approximately 20 cm above the soil surface</tissue>
    </source>
</reference>
<sequence length="48" mass="5658">MDLRFKGMPCFHTTQAETLFCRKFQLFADQPKTRPQQPPKTRTDTDTP</sequence>
<evidence type="ECO:0000313" key="2">
    <source>
        <dbReference type="EMBL" id="JAE28171.1"/>
    </source>
</evidence>
<proteinExistence type="predicted"/>
<reference evidence="2" key="2">
    <citation type="journal article" date="2015" name="Data Brief">
        <title>Shoot transcriptome of the giant reed, Arundo donax.</title>
        <authorList>
            <person name="Barrero R.A."/>
            <person name="Guerrero F.D."/>
            <person name="Moolhuijzen P."/>
            <person name="Goolsby J.A."/>
            <person name="Tidwell J."/>
            <person name="Bellgard S.E."/>
            <person name="Bellgard M.I."/>
        </authorList>
    </citation>
    <scope>NUCLEOTIDE SEQUENCE</scope>
    <source>
        <tissue evidence="2">Shoot tissue taken approximately 20 cm above the soil surface</tissue>
    </source>
</reference>
<name>A0A0A9H007_ARUDO</name>
<dbReference type="EMBL" id="GBRH01169725">
    <property type="protein sequence ID" value="JAE28171.1"/>
    <property type="molecule type" value="Transcribed_RNA"/>
</dbReference>